<evidence type="ECO:0000256" key="10">
    <source>
        <dbReference type="SAM" id="MobiDB-lite"/>
    </source>
</evidence>
<dbReference type="SUPFAM" id="SSF48239">
    <property type="entry name" value="Terpenoid cyclases/Protein prenyltransferases"/>
    <property type="match status" value="1"/>
</dbReference>
<dbReference type="VEuPathDB" id="ToxoDB:EBH_0009950"/>
<evidence type="ECO:0000313" key="13">
    <source>
        <dbReference type="Proteomes" id="UP000030750"/>
    </source>
</evidence>
<evidence type="ECO:0000256" key="9">
    <source>
        <dbReference type="ARBA" id="ARBA00032766"/>
    </source>
</evidence>
<keyword evidence="3" id="KW-0637">Prenyltransferase</keyword>
<dbReference type="GO" id="GO:0008318">
    <property type="term" value="F:protein prenyltransferase activity"/>
    <property type="evidence" value="ECO:0007669"/>
    <property type="project" value="InterPro"/>
</dbReference>
<evidence type="ECO:0000256" key="6">
    <source>
        <dbReference type="ARBA" id="ARBA00022737"/>
    </source>
</evidence>
<feature type="domain" description="Prenyltransferase alpha-alpha toroid" evidence="11">
    <location>
        <begin position="590"/>
        <end position="619"/>
    </location>
</feature>
<feature type="domain" description="Prenyltransferase alpha-alpha toroid" evidence="11">
    <location>
        <begin position="191"/>
        <end position="316"/>
    </location>
</feature>
<evidence type="ECO:0000259" key="11">
    <source>
        <dbReference type="Pfam" id="PF00432"/>
    </source>
</evidence>
<evidence type="ECO:0000256" key="5">
    <source>
        <dbReference type="ARBA" id="ARBA00022723"/>
    </source>
</evidence>
<dbReference type="PANTHER" id="PTHR11774:SF11">
    <property type="entry name" value="GERANYLGERANYL TRANSFERASE TYPE-2 SUBUNIT BETA"/>
    <property type="match status" value="1"/>
</dbReference>
<feature type="compositionally biased region" description="Basic and acidic residues" evidence="10">
    <location>
        <begin position="146"/>
        <end position="157"/>
    </location>
</feature>
<accession>U6L9E8</accession>
<name>U6L9E8_9EIME</name>
<reference evidence="12" key="1">
    <citation type="submission" date="2013-10" db="EMBL/GenBank/DDBJ databases">
        <title>Genomic analysis of the causative agents of coccidiosis in chickens.</title>
        <authorList>
            <person name="Reid A.J."/>
            <person name="Blake D."/>
            <person name="Billington K."/>
            <person name="Browne H."/>
            <person name="Dunn M."/>
            <person name="Hung S."/>
            <person name="Kawahara F."/>
            <person name="Miranda-Saavedra D."/>
            <person name="Mourier T."/>
            <person name="Nagra H."/>
            <person name="Otto T.D."/>
            <person name="Rawlings N."/>
            <person name="Sanchez A."/>
            <person name="Sanders M."/>
            <person name="Subramaniam C."/>
            <person name="Tay Y."/>
            <person name="Dear P."/>
            <person name="Doerig C."/>
            <person name="Gruber A."/>
            <person name="Parkinson J."/>
            <person name="Shirley M."/>
            <person name="Wan K.L."/>
            <person name="Berriman M."/>
            <person name="Tomley F."/>
            <person name="Pain A."/>
        </authorList>
    </citation>
    <scope>NUCLEOTIDE SEQUENCE [LARGE SCALE GENOMIC DNA]</scope>
    <source>
        <strain evidence="12">Houghton</strain>
    </source>
</reference>
<keyword evidence="6" id="KW-0677">Repeat</keyword>
<evidence type="ECO:0000256" key="7">
    <source>
        <dbReference type="ARBA" id="ARBA00022833"/>
    </source>
</evidence>
<dbReference type="PANTHER" id="PTHR11774">
    <property type="entry name" value="GERANYLGERANYL TRANSFERASE TYPE BETA SUBUNIT"/>
    <property type="match status" value="1"/>
</dbReference>
<keyword evidence="13" id="KW-1185">Reference proteome</keyword>
<keyword evidence="5" id="KW-0479">Metal-binding</keyword>
<dbReference type="Proteomes" id="UP000030750">
    <property type="component" value="Unassembled WGS sequence"/>
</dbReference>
<dbReference type="Gene3D" id="1.50.10.20">
    <property type="match status" value="1"/>
</dbReference>
<evidence type="ECO:0000313" key="12">
    <source>
        <dbReference type="EMBL" id="CDJ45838.1"/>
    </source>
</evidence>
<dbReference type="InterPro" id="IPR001330">
    <property type="entry name" value="Prenyltrans"/>
</dbReference>
<dbReference type="InterPro" id="IPR008930">
    <property type="entry name" value="Terpenoid_cyclase/PrenylTrfase"/>
</dbReference>
<reference evidence="12" key="2">
    <citation type="submission" date="2013-10" db="EMBL/GenBank/DDBJ databases">
        <authorList>
            <person name="Aslett M."/>
        </authorList>
    </citation>
    <scope>NUCLEOTIDE SEQUENCE [LARGE SCALE GENOMIC DNA]</scope>
    <source>
        <strain evidence="12">Houghton</strain>
    </source>
</reference>
<keyword evidence="4 12" id="KW-0808">Transferase</keyword>
<evidence type="ECO:0000256" key="3">
    <source>
        <dbReference type="ARBA" id="ARBA00022602"/>
    </source>
</evidence>
<dbReference type="EMBL" id="HG710214">
    <property type="protein sequence ID" value="CDJ45838.1"/>
    <property type="molecule type" value="Genomic_DNA"/>
</dbReference>
<dbReference type="AlphaFoldDB" id="U6L9E8"/>
<dbReference type="InterPro" id="IPR045089">
    <property type="entry name" value="PGGT1B-like"/>
</dbReference>
<evidence type="ECO:0000256" key="2">
    <source>
        <dbReference type="ARBA" id="ARBA00010497"/>
    </source>
</evidence>
<comment type="similarity">
    <text evidence="2">Belongs to the protein prenyltransferase subunit beta family.</text>
</comment>
<organism evidence="12 13">
    <name type="scientific">Eimeria brunetti</name>
    <dbReference type="NCBI Taxonomy" id="51314"/>
    <lineage>
        <taxon>Eukaryota</taxon>
        <taxon>Sar</taxon>
        <taxon>Alveolata</taxon>
        <taxon>Apicomplexa</taxon>
        <taxon>Conoidasida</taxon>
        <taxon>Coccidia</taxon>
        <taxon>Eucoccidiorida</taxon>
        <taxon>Eimeriorina</taxon>
        <taxon>Eimeriidae</taxon>
        <taxon>Eimeria</taxon>
    </lineage>
</organism>
<evidence type="ECO:0000256" key="4">
    <source>
        <dbReference type="ARBA" id="ARBA00022679"/>
    </source>
</evidence>
<feature type="compositionally biased region" description="Polar residues" evidence="10">
    <location>
        <begin position="163"/>
        <end position="182"/>
    </location>
</feature>
<protein>
    <recommendedName>
        <fullName evidence="8">Geranylgeranyl transferase type II subunit beta</fullName>
    </recommendedName>
    <alternativeName>
        <fullName evidence="9">Type II protein geranyl-geranyltransferase subunit beta</fullName>
    </alternativeName>
</protein>
<feature type="region of interest" description="Disordered" evidence="10">
    <location>
        <begin position="146"/>
        <end position="182"/>
    </location>
</feature>
<comment type="cofactor">
    <cofactor evidence="1">
        <name>Zn(2+)</name>
        <dbReference type="ChEBI" id="CHEBI:29105"/>
    </cofactor>
</comment>
<dbReference type="GO" id="GO:0046872">
    <property type="term" value="F:metal ion binding"/>
    <property type="evidence" value="ECO:0007669"/>
    <property type="project" value="UniProtKB-KW"/>
</dbReference>
<sequence>MEGEGGGEEGTTAADAPALWCLNITAHRQYILLQLQRGLRIFSSTAFAEMSSASSIVAPSDAAHVPFMELQQQQHSLLSGVYWTLCCLSLLKPQAAVSPSSKEEPQPPTTPLPLPQKVKDDLIYKVILRCLRRRQCSGWVSAAEGVESREMPAEGETRRRRNSTMGSSSRQPVLPSRTTTEGVATASRAHCERLALGFSSNLAEDATPTALSTCSGLQALTLLEALPVLSEDDLQQLRRFVLSLQREEDGAFANTFHPSCWNNSCGSCSPAMAGQAVLTAPAAAAKEDGKLDNEGDVRCTFCCLLSLKLIHAAAKAQRKRMAVPSQTPAAAAAACAVVCAAEKASAGMTPAQPTAGEPASCGKGPAEFGPLTVQGPEKPLHAAHWEAFLRDPLAGVRVDAAFSWLLSLLSSDGGVGVSPGAEPHAGAAFCFAGCLSILGKRDSLGSQEARKLERQVQVSCTLLLGAALQRLKVTLICVKGRPGKKGDTCYTFWVTAALLLLGSDPLKVLEPTALAAAVASAQHPSGGLSRAPTRFPSVAQDRCATTAANWGHAAPLDATKGINNDNSSSACNSLRLLSMGPLDSSEEQLRCPDPYHTFFALAGLALLAHCGDEGAMQPEQQPQQPHQDGQELQMQQFLRWQATCKQLLQPLDPETALPLKLAKSL</sequence>
<feature type="domain" description="Prenyltransferase alpha-alpha toroid" evidence="11">
    <location>
        <begin position="393"/>
        <end position="536"/>
    </location>
</feature>
<evidence type="ECO:0000256" key="1">
    <source>
        <dbReference type="ARBA" id="ARBA00001947"/>
    </source>
</evidence>
<evidence type="ECO:0000256" key="8">
    <source>
        <dbReference type="ARBA" id="ARBA00030816"/>
    </source>
</evidence>
<dbReference type="OrthoDB" id="24893at2759"/>
<dbReference type="Pfam" id="PF00432">
    <property type="entry name" value="Prenyltrans"/>
    <property type="match status" value="3"/>
</dbReference>
<proteinExistence type="inferred from homology"/>
<keyword evidence="7" id="KW-0862">Zinc</keyword>
<gene>
    <name evidence="12" type="ORF">EBH_0009950</name>
</gene>